<dbReference type="AlphaFoldDB" id="A0A2T4TY31"/>
<dbReference type="EMBL" id="NVQC01000020">
    <property type="protein sequence ID" value="PTL36025.1"/>
    <property type="molecule type" value="Genomic_DNA"/>
</dbReference>
<dbReference type="GO" id="GO:0004792">
    <property type="term" value="F:thiosulfate-cyanide sulfurtransferase activity"/>
    <property type="evidence" value="ECO:0007669"/>
    <property type="project" value="TreeGrafter"/>
</dbReference>
<dbReference type="RefSeq" id="WP_107562145.1">
    <property type="nucleotide sequence ID" value="NZ_NVQC01000020.1"/>
</dbReference>
<protein>
    <recommendedName>
        <fullName evidence="1">Rhodanese domain-containing protein</fullName>
    </recommendedName>
</protein>
<evidence type="ECO:0000313" key="2">
    <source>
        <dbReference type="EMBL" id="PTL36025.1"/>
    </source>
</evidence>
<dbReference type="SUPFAM" id="SSF52821">
    <property type="entry name" value="Rhodanese/Cell cycle control phosphatase"/>
    <property type="match status" value="2"/>
</dbReference>
<dbReference type="PANTHER" id="PTHR44086">
    <property type="entry name" value="THIOSULFATE SULFURTRANSFERASE RDL2, MITOCHONDRIAL-RELATED"/>
    <property type="match status" value="1"/>
</dbReference>
<keyword evidence="3" id="KW-1185">Reference proteome</keyword>
<organism evidence="2 3">
    <name type="scientific">Candidatus Methylomirabilis limnetica</name>
    <dbReference type="NCBI Taxonomy" id="2033718"/>
    <lineage>
        <taxon>Bacteria</taxon>
        <taxon>Candidatus Methylomirabilota</taxon>
        <taxon>Candidatus Methylomirabilia</taxon>
        <taxon>Candidatus Methylomirabilales</taxon>
        <taxon>Candidatus Methylomirabilaceae</taxon>
        <taxon>Candidatus Methylomirabilis</taxon>
    </lineage>
</organism>
<proteinExistence type="predicted"/>
<evidence type="ECO:0000259" key="1">
    <source>
        <dbReference type="PROSITE" id="PS50206"/>
    </source>
</evidence>
<evidence type="ECO:0000313" key="3">
    <source>
        <dbReference type="Proteomes" id="UP000241436"/>
    </source>
</evidence>
<dbReference type="InterPro" id="IPR036873">
    <property type="entry name" value="Rhodanese-like_dom_sf"/>
</dbReference>
<feature type="domain" description="Rhodanese" evidence="1">
    <location>
        <begin position="17"/>
        <end position="109"/>
    </location>
</feature>
<comment type="caution">
    <text evidence="2">The sequence shown here is derived from an EMBL/GenBank/DDBJ whole genome shotgun (WGS) entry which is preliminary data.</text>
</comment>
<dbReference type="OrthoDB" id="9811849at2"/>
<accession>A0A2T4TY31</accession>
<dbReference type="SMART" id="SM00450">
    <property type="entry name" value="RHOD"/>
    <property type="match status" value="2"/>
</dbReference>
<dbReference type="PANTHER" id="PTHR44086:SF10">
    <property type="entry name" value="THIOSULFATE SULFURTRANSFERASE_RHODANESE-LIKE DOMAIN-CONTAINING PROTEIN 3"/>
    <property type="match status" value="1"/>
</dbReference>
<dbReference type="InterPro" id="IPR001763">
    <property type="entry name" value="Rhodanese-like_dom"/>
</dbReference>
<dbReference type="CDD" id="cd00158">
    <property type="entry name" value="RHOD"/>
    <property type="match status" value="2"/>
</dbReference>
<reference evidence="3" key="2">
    <citation type="journal article" date="2018" name="Environ. Microbiol.">
        <title>Bloom of a denitrifying methanotroph, 'Candidatus Methylomirabilis limnetica', in a deep stratified lake.</title>
        <authorList>
            <person name="Graf J.S."/>
            <person name="Mayr M.J."/>
            <person name="Marchant H.K."/>
            <person name="Tienken D."/>
            <person name="Hach P.F."/>
            <person name="Brand A."/>
            <person name="Schubert C.J."/>
            <person name="Kuypers M.M."/>
            <person name="Milucka J."/>
        </authorList>
    </citation>
    <scope>NUCLEOTIDE SEQUENCE [LARGE SCALE GENOMIC DNA]</scope>
    <source>
        <strain evidence="3">Zug</strain>
    </source>
</reference>
<dbReference type="Gene3D" id="3.40.250.10">
    <property type="entry name" value="Rhodanese-like domain"/>
    <property type="match status" value="2"/>
</dbReference>
<dbReference type="PROSITE" id="PS50206">
    <property type="entry name" value="RHODANESE_3"/>
    <property type="match status" value="2"/>
</dbReference>
<feature type="domain" description="Rhodanese" evidence="1">
    <location>
        <begin position="125"/>
        <end position="213"/>
    </location>
</feature>
<gene>
    <name evidence="2" type="ORF">CLG94_06935</name>
</gene>
<name>A0A2T4TY31_9BACT</name>
<reference evidence="2 3" key="1">
    <citation type="submission" date="2017-09" db="EMBL/GenBank/DDBJ databases">
        <title>Bloom of a denitrifying methanotroph, Candidatus Methylomirabilis limnetica, in a deep stratified lake.</title>
        <authorList>
            <person name="Graf J.S."/>
            <person name="Marchant H.K."/>
            <person name="Tienken D."/>
            <person name="Hach P.F."/>
            <person name="Brand A."/>
            <person name="Schubert C.J."/>
            <person name="Kuypers M.M."/>
            <person name="Milucka J."/>
        </authorList>
    </citation>
    <scope>NUCLEOTIDE SEQUENCE [LARGE SCALE GENOMIC DNA]</scope>
    <source>
        <strain evidence="2 3">Zug</strain>
    </source>
</reference>
<dbReference type="Pfam" id="PF00581">
    <property type="entry name" value="Rhodanese"/>
    <property type="match status" value="2"/>
</dbReference>
<dbReference type="Proteomes" id="UP000241436">
    <property type="component" value="Unassembled WGS sequence"/>
</dbReference>
<sequence length="220" mass="24061">MPSEIPTLTPHQAKSALDEGVLLIDLRPHKEFASRHIPGSINIVFSRKSLSERVATAIPPGPPIILLSGEEGVAEAAADALQWVDRNPLQGIVTGGAEAWDHAGLPLVQLSQVSVSDLWQRLNAPDDELILIDVREPFEWELGYIKGSLLISLAEIWQQTYGLDRRRHIVLICEEGVRSSTAASILLHHGFPRAGNVPGGIGHWLTANYPTIRLPKPPKN</sequence>